<sequence length="182" mass="21094">MSASKRIYWPQNDHLFGGGVIELNQSVMREDLTFINLNESTLSLFLRAIPLSDDRKYVIICSRRLMSIAKYLLKRYQNVFAVFESSIKMEIISRIITTSPQNEKILETHSEQPPLTEHEFLILRLMSNGMDTRSIALLYNLKPPVIYSFEEKLYKKLVFEQSGIPLAPSLLSRLRPSQQNAR</sequence>
<proteinExistence type="predicted"/>
<protein>
    <submittedName>
        <fullName evidence="1">Uncharacterized protein</fullName>
    </submittedName>
</protein>
<evidence type="ECO:0000313" key="1">
    <source>
        <dbReference type="EMBL" id="SFN06966.1"/>
    </source>
</evidence>
<dbReference type="AlphaFoldDB" id="A0A1I4W151"/>
<evidence type="ECO:0000313" key="2">
    <source>
        <dbReference type="Proteomes" id="UP000242222"/>
    </source>
</evidence>
<dbReference type="STRING" id="1367852.SAMN05216516_102197"/>
<gene>
    <name evidence="1" type="ORF">SAMN05216516_102197</name>
</gene>
<dbReference type="Proteomes" id="UP000242222">
    <property type="component" value="Unassembled WGS sequence"/>
</dbReference>
<accession>A0A1I4W151</accession>
<dbReference type="EMBL" id="FOVC01000002">
    <property type="protein sequence ID" value="SFN06966.1"/>
    <property type="molecule type" value="Genomic_DNA"/>
</dbReference>
<dbReference type="OrthoDB" id="6592449at2"/>
<reference evidence="2" key="1">
    <citation type="submission" date="2016-10" db="EMBL/GenBank/DDBJ databases">
        <authorList>
            <person name="Varghese N."/>
            <person name="Submissions S."/>
        </authorList>
    </citation>
    <scope>NUCLEOTIDE SEQUENCE [LARGE SCALE GENOMIC DNA]</scope>
    <source>
        <strain evidence="2">N6PO6</strain>
    </source>
</reference>
<keyword evidence="2" id="KW-1185">Reference proteome</keyword>
<organism evidence="1 2">
    <name type="scientific">Izhakiella capsodis</name>
    <dbReference type="NCBI Taxonomy" id="1367852"/>
    <lineage>
        <taxon>Bacteria</taxon>
        <taxon>Pseudomonadati</taxon>
        <taxon>Pseudomonadota</taxon>
        <taxon>Gammaproteobacteria</taxon>
        <taxon>Enterobacterales</taxon>
        <taxon>Erwiniaceae</taxon>
        <taxon>Izhakiella</taxon>
    </lineage>
</organism>
<dbReference type="RefSeq" id="WP_092875554.1">
    <property type="nucleotide sequence ID" value="NZ_FOVC01000002.1"/>
</dbReference>
<name>A0A1I4W151_9GAMM</name>